<organism evidence="1 2">
    <name type="scientific">Faecalibacterium prausnitzii</name>
    <dbReference type="NCBI Taxonomy" id="853"/>
    <lineage>
        <taxon>Bacteria</taxon>
        <taxon>Bacillati</taxon>
        <taxon>Bacillota</taxon>
        <taxon>Clostridia</taxon>
        <taxon>Eubacteriales</taxon>
        <taxon>Oscillospiraceae</taxon>
        <taxon>Faecalibacterium</taxon>
    </lineage>
</organism>
<dbReference type="RefSeq" id="WP_270662807.1">
    <property type="nucleotide sequence ID" value="NZ_CP170812.1"/>
</dbReference>
<accession>A0A943FZT8</accession>
<proteinExistence type="predicted"/>
<dbReference type="AlphaFoldDB" id="A0A943FZT8"/>
<sequence>MMIHADLKRWKEIDKKVCSDFCFFGDTLLAKKEFRNLLQYRLHYAKSYVADFFTRIFFPPMETLMIRPDMQAGGCIFNMDLPQLLRLNELVKILG</sequence>
<protein>
    <submittedName>
        <fullName evidence="1">Uncharacterized protein</fullName>
    </submittedName>
</protein>
<evidence type="ECO:0000313" key="2">
    <source>
        <dbReference type="Proteomes" id="UP000733372"/>
    </source>
</evidence>
<comment type="caution">
    <text evidence="1">The sequence shown here is derived from an EMBL/GenBank/DDBJ whole genome shotgun (WGS) entry which is preliminary data.</text>
</comment>
<dbReference type="EMBL" id="JAGZAM010000011">
    <property type="protein sequence ID" value="MBS5687673.1"/>
    <property type="molecule type" value="Genomic_DNA"/>
</dbReference>
<dbReference type="Proteomes" id="UP000733372">
    <property type="component" value="Unassembled WGS sequence"/>
</dbReference>
<name>A0A943FZT8_9FIRM</name>
<evidence type="ECO:0000313" key="1">
    <source>
        <dbReference type="EMBL" id="MBS5687673.1"/>
    </source>
</evidence>
<reference evidence="1" key="1">
    <citation type="submission" date="2021-02" db="EMBL/GenBank/DDBJ databases">
        <title>Infant gut strain persistence is associated with maternal origin, phylogeny, and functional potential including surface adhesion and iron acquisition.</title>
        <authorList>
            <person name="Lou Y.C."/>
        </authorList>
    </citation>
    <scope>NUCLEOTIDE SEQUENCE</scope>
    <source>
        <strain evidence="1">L3_101_367G1_dasL3_101_367G1_metabat.metabat.26</strain>
    </source>
</reference>
<gene>
    <name evidence="1" type="ORF">KHW66_06445</name>
</gene>